<dbReference type="OrthoDB" id="187522at2759"/>
<evidence type="ECO:0000313" key="2">
    <source>
        <dbReference type="Proteomes" id="UP000789595"/>
    </source>
</evidence>
<dbReference type="Proteomes" id="UP000789595">
    <property type="component" value="Unassembled WGS sequence"/>
</dbReference>
<evidence type="ECO:0000313" key="1">
    <source>
        <dbReference type="EMBL" id="CAH0364667.1"/>
    </source>
</evidence>
<accession>A0A8J2SFA6</accession>
<keyword evidence="2" id="KW-1185">Reference proteome</keyword>
<organism evidence="1 2">
    <name type="scientific">Pelagomonas calceolata</name>
    <dbReference type="NCBI Taxonomy" id="35677"/>
    <lineage>
        <taxon>Eukaryota</taxon>
        <taxon>Sar</taxon>
        <taxon>Stramenopiles</taxon>
        <taxon>Ochrophyta</taxon>
        <taxon>Pelagophyceae</taxon>
        <taxon>Pelagomonadales</taxon>
        <taxon>Pelagomonadaceae</taxon>
        <taxon>Pelagomonas</taxon>
    </lineage>
</organism>
<proteinExistence type="predicted"/>
<name>A0A8J2SFA6_9STRA</name>
<dbReference type="EMBL" id="CAKKNE010000001">
    <property type="protein sequence ID" value="CAH0364667.1"/>
    <property type="molecule type" value="Genomic_DNA"/>
</dbReference>
<gene>
    <name evidence="1" type="ORF">PECAL_1P10420</name>
</gene>
<comment type="caution">
    <text evidence="1">The sequence shown here is derived from an EMBL/GenBank/DDBJ whole genome shotgun (WGS) entry which is preliminary data.</text>
</comment>
<reference evidence="1" key="1">
    <citation type="submission" date="2021-11" db="EMBL/GenBank/DDBJ databases">
        <authorList>
            <consortium name="Genoscope - CEA"/>
            <person name="William W."/>
        </authorList>
    </citation>
    <scope>NUCLEOTIDE SEQUENCE</scope>
</reference>
<dbReference type="AlphaFoldDB" id="A0A8J2SFA6"/>
<protein>
    <submittedName>
        <fullName evidence="1">Uncharacterized protein</fullName>
    </submittedName>
</protein>
<sequence>MTWGAQIADAVRGVGGSLLDGVFSQAGGVDSYIAQCYFTQPQFCPVALGRAGPSVDRFGEGMPEESSKYLELAMAVTVGGGYVADVEWWNYGFPFEGGEPAMQSLFWALESSSAFKSLALRTPLDVDKKNDGYAILRYDAIGTGEGGIAVYNLGPKKQTISVTMPAAAIGQSPTDLMTGKQLSTLGDTYDVEVPGQGYVLLGNLWPGKWTSQGFKNCYEGAGASGSSKSVGTLSIAACMDKCLESDKSDCGGVTVAWTGDGNGTVECYLRSNIDIGQCEDGQKDKQWYTTFTRD</sequence>